<dbReference type="AlphaFoldDB" id="A0A2N6NBJ0"/>
<reference evidence="9 10" key="1">
    <citation type="journal article" date="2016" name="Appl. Microbiol. Biotechnol.">
        <title>Characterization of T-DNA insertion mutants with decreased virulence in the entomopathogenic fungus Beauveria bassiana JEF-007.</title>
        <authorList>
            <person name="Kim S."/>
            <person name="Lee S.J."/>
            <person name="Nai Y.S."/>
            <person name="Yu J.S."/>
            <person name="Lee M.R."/>
            <person name="Yang Y.T."/>
            <person name="Kim J.S."/>
        </authorList>
    </citation>
    <scope>NUCLEOTIDE SEQUENCE [LARGE SCALE GENOMIC DNA]</scope>
    <source>
        <strain evidence="9 10">JEF-007</strain>
    </source>
</reference>
<dbReference type="PANTHER" id="PTHR15858">
    <property type="entry name" value="IMMEDIATE EARLY RESPONSE 3-INTERACTING PROTEIN 1"/>
    <property type="match status" value="1"/>
</dbReference>
<dbReference type="Proteomes" id="UP000235728">
    <property type="component" value="Unassembled WGS sequence"/>
</dbReference>
<evidence type="ECO:0000256" key="1">
    <source>
        <dbReference type="ARBA" id="ARBA00004370"/>
    </source>
</evidence>
<dbReference type="GO" id="GO:0005789">
    <property type="term" value="C:endoplasmic reticulum membrane"/>
    <property type="evidence" value="ECO:0007669"/>
    <property type="project" value="TreeGrafter"/>
</dbReference>
<dbReference type="GO" id="GO:0000139">
    <property type="term" value="C:Golgi membrane"/>
    <property type="evidence" value="ECO:0007669"/>
    <property type="project" value="TreeGrafter"/>
</dbReference>
<sequence length="62" mass="6694">MFFLGNLFYVTCLLINAVAILSEDRFLARINLSPGSHDPGFGTGSEPQSVQAKIVHLIASCL</sequence>
<evidence type="ECO:0000256" key="3">
    <source>
        <dbReference type="ARBA" id="ARBA00022692"/>
    </source>
</evidence>
<comment type="similarity">
    <text evidence="7">Belongs to the YOS1 family.</text>
</comment>
<evidence type="ECO:0000256" key="6">
    <source>
        <dbReference type="ARBA" id="ARBA00023136"/>
    </source>
</evidence>
<dbReference type="GO" id="GO:0006888">
    <property type="term" value="P:endoplasmic reticulum to Golgi vesicle-mediated transport"/>
    <property type="evidence" value="ECO:0007669"/>
    <property type="project" value="TreeGrafter"/>
</dbReference>
<evidence type="ECO:0000313" key="10">
    <source>
        <dbReference type="Proteomes" id="UP000235728"/>
    </source>
</evidence>
<dbReference type="InterPro" id="IPR013880">
    <property type="entry name" value="Yos1"/>
</dbReference>
<keyword evidence="8" id="KW-0732">Signal</keyword>
<dbReference type="EMBL" id="MRVG01000012">
    <property type="protein sequence ID" value="PMB64644.1"/>
    <property type="molecule type" value="Genomic_DNA"/>
</dbReference>
<evidence type="ECO:0000256" key="2">
    <source>
        <dbReference type="ARBA" id="ARBA00022448"/>
    </source>
</evidence>
<keyword evidence="2" id="KW-0813">Transport</keyword>
<dbReference type="GO" id="GO:0015031">
    <property type="term" value="P:protein transport"/>
    <property type="evidence" value="ECO:0007669"/>
    <property type="project" value="UniProtKB-KW"/>
</dbReference>
<feature type="signal peptide" evidence="8">
    <location>
        <begin position="1"/>
        <end position="22"/>
    </location>
</feature>
<dbReference type="OMA" id="NLFYVTC"/>
<name>A0A2N6NBJ0_BEABA</name>
<keyword evidence="5" id="KW-1133">Transmembrane helix</keyword>
<gene>
    <name evidence="9" type="primary">yos1</name>
    <name evidence="9" type="ORF">BM221_009484</name>
</gene>
<evidence type="ECO:0000256" key="8">
    <source>
        <dbReference type="SAM" id="SignalP"/>
    </source>
</evidence>
<feature type="chain" id="PRO_5014717480" evidence="8">
    <location>
        <begin position="23"/>
        <end position="62"/>
    </location>
</feature>
<evidence type="ECO:0000256" key="7">
    <source>
        <dbReference type="ARBA" id="ARBA00024203"/>
    </source>
</evidence>
<dbReference type="PANTHER" id="PTHR15858:SF0">
    <property type="entry name" value="IMMEDIATE EARLY RESPONSE 3-INTERACTING PROTEIN 1"/>
    <property type="match status" value="1"/>
</dbReference>
<evidence type="ECO:0000256" key="5">
    <source>
        <dbReference type="ARBA" id="ARBA00022989"/>
    </source>
</evidence>
<evidence type="ECO:0000313" key="9">
    <source>
        <dbReference type="EMBL" id="PMB64644.1"/>
    </source>
</evidence>
<proteinExistence type="inferred from homology"/>
<comment type="subcellular location">
    <subcellularLocation>
        <location evidence="1">Membrane</location>
    </subcellularLocation>
</comment>
<keyword evidence="4" id="KW-0653">Protein transport</keyword>
<organism evidence="9 10">
    <name type="scientific">Beauveria bassiana</name>
    <name type="common">White muscardine disease fungus</name>
    <name type="synonym">Tritirachium shiotae</name>
    <dbReference type="NCBI Taxonomy" id="176275"/>
    <lineage>
        <taxon>Eukaryota</taxon>
        <taxon>Fungi</taxon>
        <taxon>Dikarya</taxon>
        <taxon>Ascomycota</taxon>
        <taxon>Pezizomycotina</taxon>
        <taxon>Sordariomycetes</taxon>
        <taxon>Hypocreomycetidae</taxon>
        <taxon>Hypocreales</taxon>
        <taxon>Cordycipitaceae</taxon>
        <taxon>Beauveria</taxon>
    </lineage>
</organism>
<dbReference type="Pfam" id="PF08571">
    <property type="entry name" value="Yos1"/>
    <property type="match status" value="1"/>
</dbReference>
<evidence type="ECO:0000256" key="4">
    <source>
        <dbReference type="ARBA" id="ARBA00022927"/>
    </source>
</evidence>
<dbReference type="GO" id="GO:0030134">
    <property type="term" value="C:COPII-coated ER to Golgi transport vesicle"/>
    <property type="evidence" value="ECO:0007669"/>
    <property type="project" value="TreeGrafter"/>
</dbReference>
<keyword evidence="6" id="KW-0472">Membrane</keyword>
<comment type="caution">
    <text evidence="9">The sequence shown here is derived from an EMBL/GenBank/DDBJ whole genome shotgun (WGS) entry which is preliminary data.</text>
</comment>
<keyword evidence="3" id="KW-0812">Transmembrane</keyword>
<accession>A0A2N6NBJ0</accession>
<protein>
    <submittedName>
        <fullName evidence="9">Protein transport protein yos1</fullName>
    </submittedName>
</protein>